<feature type="binding site" evidence="5">
    <location>
        <position position="14"/>
    </location>
    <ligand>
        <name>S-adenosyl-L-methionine</name>
        <dbReference type="ChEBI" id="CHEBI:59789"/>
    </ligand>
</feature>
<feature type="binding site" evidence="5">
    <location>
        <position position="87"/>
    </location>
    <ligand>
        <name>S-adenosyl-L-methionine</name>
        <dbReference type="ChEBI" id="CHEBI:59789"/>
    </ligand>
</feature>
<dbReference type="PANTHER" id="PTHR11727:SF7">
    <property type="entry name" value="DIMETHYLADENOSINE TRANSFERASE-RELATED"/>
    <property type="match status" value="1"/>
</dbReference>
<keyword evidence="3 5" id="KW-0949">S-adenosyl-L-methionine</keyword>
<evidence type="ECO:0000313" key="8">
    <source>
        <dbReference type="Proteomes" id="UP001229651"/>
    </source>
</evidence>
<dbReference type="Gene3D" id="3.40.50.150">
    <property type="entry name" value="Vaccinia Virus protein VP39"/>
    <property type="match status" value="1"/>
</dbReference>
<evidence type="ECO:0000259" key="6">
    <source>
        <dbReference type="SMART" id="SM00650"/>
    </source>
</evidence>
<dbReference type="GO" id="GO:0052910">
    <property type="term" value="F:23S rRNA (adenine(2085)-N(6))-dimethyltransferase activity"/>
    <property type="evidence" value="ECO:0007669"/>
    <property type="project" value="UniProtKB-EC"/>
</dbReference>
<evidence type="ECO:0000256" key="4">
    <source>
        <dbReference type="ARBA" id="ARBA00022884"/>
    </source>
</evidence>
<dbReference type="EMBL" id="JAUSUT010000001">
    <property type="protein sequence ID" value="MDQ0379502.1"/>
    <property type="molecule type" value="Genomic_DNA"/>
</dbReference>
<gene>
    <name evidence="7" type="ORF">FB470_003496</name>
</gene>
<keyword evidence="2 5" id="KW-0808">Transferase</keyword>
<dbReference type="InterPro" id="IPR020598">
    <property type="entry name" value="rRNA_Ade_methylase_Trfase_N"/>
</dbReference>
<comment type="similarity">
    <text evidence="5">Belongs to the class I-like SAM-binding methyltransferase superfamily. rRNA adenine N(6)-methyltransferase family.</text>
</comment>
<protein>
    <submittedName>
        <fullName evidence="7">23S rRNA (Adenine-N6)-dimethyltransferase</fullName>
        <ecNumber evidence="7">2.1.1.184</ecNumber>
    </submittedName>
</protein>
<dbReference type="PANTHER" id="PTHR11727">
    <property type="entry name" value="DIMETHYLADENOSINE TRANSFERASE"/>
    <property type="match status" value="1"/>
</dbReference>
<dbReference type="EC" id="2.1.1.184" evidence="7"/>
<feature type="binding site" evidence="5">
    <location>
        <position position="103"/>
    </location>
    <ligand>
        <name>S-adenosyl-L-methionine</name>
        <dbReference type="ChEBI" id="CHEBI:59789"/>
    </ligand>
</feature>
<dbReference type="Pfam" id="PF00398">
    <property type="entry name" value="RrnaAD"/>
    <property type="match status" value="1"/>
</dbReference>
<evidence type="ECO:0000313" key="7">
    <source>
        <dbReference type="EMBL" id="MDQ0379502.1"/>
    </source>
</evidence>
<dbReference type="InterPro" id="IPR001737">
    <property type="entry name" value="KsgA/Erm"/>
</dbReference>
<dbReference type="PROSITE" id="PS51257">
    <property type="entry name" value="PROKAR_LIPOPROTEIN"/>
    <property type="match status" value="1"/>
</dbReference>
<keyword evidence="1 5" id="KW-0489">Methyltransferase</keyword>
<dbReference type="Proteomes" id="UP001229651">
    <property type="component" value="Unassembled WGS sequence"/>
</dbReference>
<dbReference type="SMART" id="SM00650">
    <property type="entry name" value="rADc"/>
    <property type="match status" value="1"/>
</dbReference>
<feature type="binding site" evidence="5">
    <location>
        <position position="16"/>
    </location>
    <ligand>
        <name>S-adenosyl-L-methionine</name>
        <dbReference type="ChEBI" id="CHEBI:59789"/>
    </ligand>
</feature>
<dbReference type="InterPro" id="IPR020596">
    <property type="entry name" value="rRNA_Ade_Mease_Trfase_CS"/>
</dbReference>
<dbReference type="CDD" id="cd02440">
    <property type="entry name" value="AdoMet_MTases"/>
    <property type="match status" value="1"/>
</dbReference>
<dbReference type="RefSeq" id="WP_306992878.1">
    <property type="nucleotide sequence ID" value="NZ_JAUSUT010000001.1"/>
</dbReference>
<keyword evidence="8" id="KW-1185">Reference proteome</keyword>
<evidence type="ECO:0000256" key="3">
    <source>
        <dbReference type="ARBA" id="ARBA00022691"/>
    </source>
</evidence>
<organism evidence="7 8">
    <name type="scientific">Amycolatopsis thermophila</name>
    <dbReference type="NCBI Taxonomy" id="206084"/>
    <lineage>
        <taxon>Bacteria</taxon>
        <taxon>Bacillati</taxon>
        <taxon>Actinomycetota</taxon>
        <taxon>Actinomycetes</taxon>
        <taxon>Pseudonocardiales</taxon>
        <taxon>Pseudonocardiaceae</taxon>
        <taxon>Amycolatopsis</taxon>
    </lineage>
</organism>
<evidence type="ECO:0000256" key="1">
    <source>
        <dbReference type="ARBA" id="ARBA00022603"/>
    </source>
</evidence>
<dbReference type="PROSITE" id="PS51689">
    <property type="entry name" value="SAM_RNA_A_N6_MT"/>
    <property type="match status" value="1"/>
</dbReference>
<proteinExistence type="inferred from homology"/>
<reference evidence="7 8" key="1">
    <citation type="submission" date="2023-07" db="EMBL/GenBank/DDBJ databases">
        <title>Sequencing the genomes of 1000 actinobacteria strains.</title>
        <authorList>
            <person name="Klenk H.-P."/>
        </authorList>
    </citation>
    <scope>NUCLEOTIDE SEQUENCE [LARGE SCALE GENOMIC DNA]</scope>
    <source>
        <strain evidence="7 8">DSM 45805</strain>
    </source>
</reference>
<name>A0ABU0EW19_9PSEU</name>
<evidence type="ECO:0000256" key="5">
    <source>
        <dbReference type="PROSITE-ProRule" id="PRU01026"/>
    </source>
</evidence>
<comment type="caution">
    <text evidence="7">The sequence shown here is derived from an EMBL/GenBank/DDBJ whole genome shotgun (WGS) entry which is preliminary data.</text>
</comment>
<feature type="domain" description="Ribosomal RNA adenine methylase transferase N-terminal" evidence="6">
    <location>
        <begin position="21"/>
        <end position="185"/>
    </location>
</feature>
<dbReference type="InterPro" id="IPR029063">
    <property type="entry name" value="SAM-dependent_MTases_sf"/>
</dbReference>
<accession>A0ABU0EW19</accession>
<keyword evidence="4 5" id="KW-0694">RNA-binding</keyword>
<feature type="binding site" evidence="5">
    <location>
        <position position="62"/>
    </location>
    <ligand>
        <name>S-adenosyl-L-methionine</name>
        <dbReference type="ChEBI" id="CHEBI:59789"/>
    </ligand>
</feature>
<sequence>MPSAPRAGRSAGVHFLATPAIAAQLVQSCAVGVDDLVLEIGAGQGALTGHLIATGARILAVERDDHFVRRLTTRFGDRPNLRIVHADAREIPLPRRRFLVVANIPYALSTAFLRRLLSPHTALNRAALLVEWGFAKRICAAVPRHVEQAWWAARFEMTLVSRIGAHHFSPPPRVGSAHLLIRRRPFPRTAERALWTVLSAAYQHPGAPAHALFDRRALRRADIRAADPNSTVPPHRWARLALDLAPSRTWPALPRPLRG</sequence>
<dbReference type="SUPFAM" id="SSF53335">
    <property type="entry name" value="S-adenosyl-L-methionine-dependent methyltransferases"/>
    <property type="match status" value="1"/>
</dbReference>
<feature type="binding site" evidence="5">
    <location>
        <position position="41"/>
    </location>
    <ligand>
        <name>S-adenosyl-L-methionine</name>
        <dbReference type="ChEBI" id="CHEBI:59789"/>
    </ligand>
</feature>
<dbReference type="PROSITE" id="PS01131">
    <property type="entry name" value="RRNA_A_DIMETH"/>
    <property type="match status" value="1"/>
</dbReference>
<evidence type="ECO:0000256" key="2">
    <source>
        <dbReference type="ARBA" id="ARBA00022679"/>
    </source>
</evidence>